<dbReference type="PANTHER" id="PTHR33990:SF1">
    <property type="entry name" value="PROTEIN YJDN"/>
    <property type="match status" value="1"/>
</dbReference>
<dbReference type="SUPFAM" id="SSF54593">
    <property type="entry name" value="Glyoxalase/Bleomycin resistance protein/Dihydroxybiphenyl dioxygenase"/>
    <property type="match status" value="1"/>
</dbReference>
<sequence>MTFNTYLFFSGGTCAEAFEQYATVFGGEVTIMRNSDVPAEQRMPGAPDEAVMHAALKVGDALLMGSDDPSGDGGPKVGFNVSYTAPDSETAGRVFAALSEGGDVTMPMQATFWAPAFGMVTDRFGVPWMVDCYQAES</sequence>
<dbReference type="PANTHER" id="PTHR33990">
    <property type="entry name" value="PROTEIN YJDN-RELATED"/>
    <property type="match status" value="1"/>
</dbReference>
<reference evidence="2 3" key="1">
    <citation type="submission" date="2011-05" db="EMBL/GenBank/DDBJ databases">
        <title>Whole genome sequence of Microlunatus phosphovorus NM-1.</title>
        <authorList>
            <person name="Hosoyama A."/>
            <person name="Sasaki K."/>
            <person name="Harada T."/>
            <person name="Igarashi R."/>
            <person name="Kawakoshi A."/>
            <person name="Sasagawa M."/>
            <person name="Fukada J."/>
            <person name="Nakamura S."/>
            <person name="Katano Y."/>
            <person name="Hanada S."/>
            <person name="Kamagata Y."/>
            <person name="Nakamura N."/>
            <person name="Yamazaki S."/>
            <person name="Fujita N."/>
        </authorList>
    </citation>
    <scope>NUCLEOTIDE SEQUENCE [LARGE SCALE GENOMIC DNA]</scope>
    <source>
        <strain evidence="3">ATCC 700054 / DSM 10555 / JCM 9379 / NBRC 101784 / NCIMB 13414 / VKM Ac-1990 / NM-1</strain>
    </source>
</reference>
<dbReference type="OrthoDB" id="9795306at2"/>
<dbReference type="AlphaFoldDB" id="F5XJM0"/>
<protein>
    <recommendedName>
        <fullName evidence="1">PhnB-like domain-containing protein</fullName>
    </recommendedName>
</protein>
<dbReference type="Gene3D" id="3.10.180.10">
    <property type="entry name" value="2,3-Dihydroxybiphenyl 1,2-Dioxygenase, domain 1"/>
    <property type="match status" value="1"/>
</dbReference>
<gene>
    <name evidence="2" type="ordered locus">MLP_29060</name>
</gene>
<dbReference type="InterPro" id="IPR028973">
    <property type="entry name" value="PhnB-like"/>
</dbReference>
<feature type="domain" description="PhnB-like" evidence="1">
    <location>
        <begin position="4"/>
        <end position="130"/>
    </location>
</feature>
<name>F5XJM0_MICPN</name>
<dbReference type="Pfam" id="PF06983">
    <property type="entry name" value="3-dmu-9_3-mt"/>
    <property type="match status" value="1"/>
</dbReference>
<dbReference type="EMBL" id="AP012204">
    <property type="protein sequence ID" value="BAK35920.1"/>
    <property type="molecule type" value="Genomic_DNA"/>
</dbReference>
<proteinExistence type="predicted"/>
<dbReference type="RefSeq" id="WP_013863789.1">
    <property type="nucleotide sequence ID" value="NC_015635.1"/>
</dbReference>
<evidence type="ECO:0000313" key="3">
    <source>
        <dbReference type="Proteomes" id="UP000007947"/>
    </source>
</evidence>
<organism evidence="2 3">
    <name type="scientific">Microlunatus phosphovorus (strain ATCC 700054 / DSM 10555 / JCM 9379 / NBRC 101784 / NCIMB 13414 / VKM Ac-1990 / NM-1)</name>
    <dbReference type="NCBI Taxonomy" id="1032480"/>
    <lineage>
        <taxon>Bacteria</taxon>
        <taxon>Bacillati</taxon>
        <taxon>Actinomycetota</taxon>
        <taxon>Actinomycetes</taxon>
        <taxon>Propionibacteriales</taxon>
        <taxon>Propionibacteriaceae</taxon>
        <taxon>Microlunatus</taxon>
    </lineage>
</organism>
<dbReference type="HOGENOM" id="CLU_046006_17_1_11"/>
<dbReference type="Proteomes" id="UP000007947">
    <property type="component" value="Chromosome"/>
</dbReference>
<dbReference type="KEGG" id="mph:MLP_29060"/>
<evidence type="ECO:0000313" key="2">
    <source>
        <dbReference type="EMBL" id="BAK35920.1"/>
    </source>
</evidence>
<accession>F5XJM0</accession>
<dbReference type="eggNOG" id="COG2764">
    <property type="taxonomic scope" value="Bacteria"/>
</dbReference>
<dbReference type="InterPro" id="IPR029068">
    <property type="entry name" value="Glyas_Bleomycin-R_OHBP_Dase"/>
</dbReference>
<dbReference type="CDD" id="cd06588">
    <property type="entry name" value="PhnB_like"/>
    <property type="match status" value="1"/>
</dbReference>
<keyword evidence="3" id="KW-1185">Reference proteome</keyword>
<evidence type="ECO:0000259" key="1">
    <source>
        <dbReference type="Pfam" id="PF06983"/>
    </source>
</evidence>
<dbReference type="STRING" id="1032480.MLP_29060"/>